<protein>
    <recommendedName>
        <fullName evidence="8">Downstream neighbor of SON</fullName>
    </recommendedName>
</protein>
<dbReference type="GeneTree" id="ENSGT00390000000447"/>
<comment type="similarity">
    <text evidence="4">Belongs to the DONSON family.</text>
</comment>
<dbReference type="PRINTS" id="PR02064">
    <property type="entry name" value="DONSON"/>
</dbReference>
<feature type="region of interest" description="Disordered" evidence="5">
    <location>
        <begin position="366"/>
        <end position="404"/>
    </location>
</feature>
<proteinExistence type="inferred from homology"/>
<keyword evidence="7" id="KW-1185">Reference proteome</keyword>
<name>A0A8K9XI02_ONCMY</name>
<evidence type="ECO:0000256" key="1">
    <source>
        <dbReference type="ARBA" id="ARBA00004123"/>
    </source>
</evidence>
<evidence type="ECO:0000256" key="3">
    <source>
        <dbReference type="ARBA" id="ARBA00023242"/>
    </source>
</evidence>
<evidence type="ECO:0000256" key="5">
    <source>
        <dbReference type="SAM" id="MobiDB-lite"/>
    </source>
</evidence>
<dbReference type="InterPro" id="IPR024861">
    <property type="entry name" value="Donson"/>
</dbReference>
<feature type="region of interest" description="Disordered" evidence="5">
    <location>
        <begin position="96"/>
        <end position="122"/>
    </location>
</feature>
<feature type="compositionally biased region" description="Polar residues" evidence="5">
    <location>
        <begin position="614"/>
        <end position="624"/>
    </location>
</feature>
<organism evidence="6 7">
    <name type="scientific">Oncorhynchus mykiss</name>
    <name type="common">Rainbow trout</name>
    <name type="synonym">Salmo gairdneri</name>
    <dbReference type="NCBI Taxonomy" id="8022"/>
    <lineage>
        <taxon>Eukaryota</taxon>
        <taxon>Metazoa</taxon>
        <taxon>Chordata</taxon>
        <taxon>Craniata</taxon>
        <taxon>Vertebrata</taxon>
        <taxon>Euteleostomi</taxon>
        <taxon>Actinopterygii</taxon>
        <taxon>Neopterygii</taxon>
        <taxon>Teleostei</taxon>
        <taxon>Protacanthopterygii</taxon>
        <taxon>Salmoniformes</taxon>
        <taxon>Salmonidae</taxon>
        <taxon>Salmoninae</taxon>
        <taxon>Oncorhynchus</taxon>
    </lineage>
</organism>
<feature type="region of interest" description="Disordered" evidence="5">
    <location>
        <begin position="21"/>
        <end position="40"/>
    </location>
</feature>
<feature type="compositionally biased region" description="Polar residues" evidence="5">
    <location>
        <begin position="563"/>
        <end position="573"/>
    </location>
</feature>
<keyword evidence="2" id="KW-0217">Developmental protein</keyword>
<evidence type="ECO:0000313" key="6">
    <source>
        <dbReference type="Ensembl" id="ENSOMYP00000132832.1"/>
    </source>
</evidence>
<evidence type="ECO:0000256" key="2">
    <source>
        <dbReference type="ARBA" id="ARBA00022473"/>
    </source>
</evidence>
<feature type="compositionally biased region" description="Basic residues" evidence="5">
    <location>
        <begin position="586"/>
        <end position="597"/>
    </location>
</feature>
<reference evidence="6" key="2">
    <citation type="submission" date="2025-08" db="UniProtKB">
        <authorList>
            <consortium name="Ensembl"/>
        </authorList>
    </citation>
    <scope>IDENTIFICATION</scope>
</reference>
<dbReference type="Ensembl" id="ENSOMYT00000137039.1">
    <property type="protein sequence ID" value="ENSOMYP00000132832.1"/>
    <property type="gene ID" value="ENSOMYG00000009295.2"/>
</dbReference>
<sequence length="685" mass="75299">MSQQAGYSPSFKRPAEILRMRRKRARSEGVSSGGRGAISNPCEGASISAVRPFSPGPLFGQGRSGGGVKRRNPFASIENTFSSPAKKKVFIYTDDDADSSDSVKPGGSAGVEGEKSPTRTLPFSERLLQAEELSKDVPSKKPTSLSEDDSLFEDEDLFQEERTPILKSPQAGAVTSIAPPACVEYPADWSLKTRLLFTSLLPFSWAVQPRATEEAQGLTQHCRGQYTTIPQSIQDPRTSAELRCGFQQCLQFWQHPSLSWLSLFPRIGAERSFTGKNVPWAQDMALQQSLMSEWSVSLSSLYSLLKARLCPYFYVCSYQFTALFRASGLAGNSNITALLTPTTRGLREAMKADGIEFTLPLLEERRKSKEQGSTAHNQETDGEEEETQSEASDKEDDDDDDGGFSWLTEMGVQDKIKKPDNISIKLHKERNSVCLDHKPESVVCVSGTHTFTLINFLINCKSLVAGAGSQAGLPPTLLAPTAFRGATLHSLKARSVNVKTQVRAGYQDVCSLEVTGPIMPHSLHALTRLLRPAQRGGFSTALYTHEPTAVLNTHTTTREQVSHTHTNPPLSSHTPPPGNRSVTHTQTHRCPHTHHHQGTGQSHTHTTIREQNSHTHTNPPLSSHTPPPGNRSVTHTQTHRCPQHTPPPGNRSVTHTQTHRCPQHTPPPGNRSVTHTQTHHRTKHT</sequence>
<dbReference type="PANTHER" id="PTHR12972">
    <property type="entry name" value="DOWNSTREAM NEIGHBOR OF SON"/>
    <property type="match status" value="1"/>
</dbReference>
<feature type="region of interest" description="Disordered" evidence="5">
    <location>
        <begin position="555"/>
        <end position="685"/>
    </location>
</feature>
<accession>A0A8K9XI02</accession>
<dbReference type="AlphaFoldDB" id="A0A8K9XI02"/>
<evidence type="ECO:0000313" key="7">
    <source>
        <dbReference type="Proteomes" id="UP000694395"/>
    </source>
</evidence>
<dbReference type="PANTHER" id="PTHR12972:SF0">
    <property type="entry name" value="PROTEIN DOWNSTREAM NEIGHBOR OF SON"/>
    <property type="match status" value="1"/>
</dbReference>
<evidence type="ECO:0008006" key="8">
    <source>
        <dbReference type="Google" id="ProtNLM"/>
    </source>
</evidence>
<reference evidence="6" key="1">
    <citation type="submission" date="2020-07" db="EMBL/GenBank/DDBJ databases">
        <title>A long reads based de novo assembly of the rainbow trout Arlee double haploid line genome.</title>
        <authorList>
            <person name="Gao G."/>
            <person name="Palti Y."/>
        </authorList>
    </citation>
    <scope>NUCLEOTIDE SEQUENCE [LARGE SCALE GENOMIC DNA]</scope>
</reference>
<dbReference type="GO" id="GO:0033260">
    <property type="term" value="P:nuclear DNA replication"/>
    <property type="evidence" value="ECO:0007669"/>
    <property type="project" value="TreeGrafter"/>
</dbReference>
<gene>
    <name evidence="6" type="primary">LOC110497059</name>
</gene>
<evidence type="ECO:0000256" key="4">
    <source>
        <dbReference type="ARBA" id="ARBA00025806"/>
    </source>
</evidence>
<feature type="compositionally biased region" description="Acidic residues" evidence="5">
    <location>
        <begin position="380"/>
        <end position="402"/>
    </location>
</feature>
<dbReference type="GO" id="GO:0005634">
    <property type="term" value="C:nucleus"/>
    <property type="evidence" value="ECO:0007669"/>
    <property type="project" value="UniProtKB-SubCell"/>
</dbReference>
<keyword evidence="3" id="KW-0539">Nucleus</keyword>
<reference evidence="6" key="3">
    <citation type="submission" date="2025-09" db="UniProtKB">
        <authorList>
            <consortium name="Ensembl"/>
        </authorList>
    </citation>
    <scope>IDENTIFICATION</scope>
</reference>
<comment type="subcellular location">
    <subcellularLocation>
        <location evidence="1">Nucleus</location>
    </subcellularLocation>
</comment>
<dbReference type="Proteomes" id="UP000694395">
    <property type="component" value="Chromosome 18"/>
</dbReference>